<dbReference type="Gene3D" id="3.40.50.880">
    <property type="match status" value="1"/>
</dbReference>
<dbReference type="PANTHER" id="PTHR43130:SF3">
    <property type="entry name" value="HTH-TYPE TRANSCRIPTIONAL REGULATOR RV1931C"/>
    <property type="match status" value="1"/>
</dbReference>
<evidence type="ECO:0000256" key="2">
    <source>
        <dbReference type="ARBA" id="ARBA00023163"/>
    </source>
</evidence>
<dbReference type="InterPro" id="IPR029062">
    <property type="entry name" value="Class_I_gatase-like"/>
</dbReference>
<proteinExistence type="predicted"/>
<evidence type="ECO:0000256" key="1">
    <source>
        <dbReference type="ARBA" id="ARBA00023015"/>
    </source>
</evidence>
<dbReference type="AlphaFoldDB" id="A0A847SGM0"/>
<comment type="caution">
    <text evidence="5">The sequence shown here is derived from an EMBL/GenBank/DDBJ whole genome shotgun (WGS) entry which is preliminary data.</text>
</comment>
<evidence type="ECO:0000313" key="6">
    <source>
        <dbReference type="Proteomes" id="UP000552864"/>
    </source>
</evidence>
<keyword evidence="2" id="KW-0804">Transcription</keyword>
<dbReference type="SUPFAM" id="SSF46689">
    <property type="entry name" value="Homeodomain-like"/>
    <property type="match status" value="2"/>
</dbReference>
<gene>
    <name evidence="5" type="ORF">HGH91_20195</name>
</gene>
<dbReference type="InterPro" id="IPR018060">
    <property type="entry name" value="HTH_AraC"/>
</dbReference>
<dbReference type="Pfam" id="PF01965">
    <property type="entry name" value="DJ-1_PfpI"/>
    <property type="match status" value="1"/>
</dbReference>
<dbReference type="Gene3D" id="1.10.10.60">
    <property type="entry name" value="Homeodomain-like"/>
    <property type="match status" value="2"/>
</dbReference>
<name>A0A847SGM0_9BACT</name>
<evidence type="ECO:0000313" key="5">
    <source>
        <dbReference type="EMBL" id="NLR80961.1"/>
    </source>
</evidence>
<dbReference type="PROSITE" id="PS01124">
    <property type="entry name" value="HTH_ARAC_FAMILY_2"/>
    <property type="match status" value="1"/>
</dbReference>
<protein>
    <submittedName>
        <fullName evidence="5">Helix-turn-helix domain-containing protein</fullName>
    </submittedName>
</protein>
<organism evidence="5 6">
    <name type="scientific">Chitinophaga eiseniae</name>
    <dbReference type="NCBI Taxonomy" id="634771"/>
    <lineage>
        <taxon>Bacteria</taxon>
        <taxon>Pseudomonadati</taxon>
        <taxon>Bacteroidota</taxon>
        <taxon>Chitinophagia</taxon>
        <taxon>Chitinophagales</taxon>
        <taxon>Chitinophagaceae</taxon>
        <taxon>Chitinophaga</taxon>
    </lineage>
</organism>
<dbReference type="CDD" id="cd03138">
    <property type="entry name" value="GATase1_AraC_2"/>
    <property type="match status" value="1"/>
</dbReference>
<dbReference type="GO" id="GO:0003700">
    <property type="term" value="F:DNA-binding transcription factor activity"/>
    <property type="evidence" value="ECO:0007669"/>
    <property type="project" value="InterPro"/>
</dbReference>
<feature type="region of interest" description="Disordered" evidence="3">
    <location>
        <begin position="318"/>
        <end position="340"/>
    </location>
</feature>
<evidence type="ECO:0000256" key="3">
    <source>
        <dbReference type="SAM" id="MobiDB-lite"/>
    </source>
</evidence>
<dbReference type="SUPFAM" id="SSF52317">
    <property type="entry name" value="Class I glutamine amidotransferase-like"/>
    <property type="match status" value="1"/>
</dbReference>
<reference evidence="5 6" key="1">
    <citation type="submission" date="2020-04" db="EMBL/GenBank/DDBJ databases">
        <authorList>
            <person name="Yin C."/>
        </authorList>
    </citation>
    <scope>NUCLEOTIDE SEQUENCE [LARGE SCALE GENOMIC DNA]</scope>
    <source>
        <strain evidence="5 6">Ak56</strain>
    </source>
</reference>
<dbReference type="Pfam" id="PF12833">
    <property type="entry name" value="HTH_18"/>
    <property type="match status" value="1"/>
</dbReference>
<dbReference type="InterPro" id="IPR002818">
    <property type="entry name" value="DJ-1/PfpI"/>
</dbReference>
<dbReference type="InterPro" id="IPR052158">
    <property type="entry name" value="INH-QAR"/>
</dbReference>
<dbReference type="SMART" id="SM00342">
    <property type="entry name" value="HTH_ARAC"/>
    <property type="match status" value="1"/>
</dbReference>
<dbReference type="PANTHER" id="PTHR43130">
    <property type="entry name" value="ARAC-FAMILY TRANSCRIPTIONAL REGULATOR"/>
    <property type="match status" value="1"/>
</dbReference>
<dbReference type="EMBL" id="JABAHZ010000005">
    <property type="protein sequence ID" value="NLR80961.1"/>
    <property type="molecule type" value="Genomic_DNA"/>
</dbReference>
<feature type="compositionally biased region" description="Polar residues" evidence="3">
    <location>
        <begin position="321"/>
        <end position="331"/>
    </location>
</feature>
<dbReference type="GO" id="GO:0043565">
    <property type="term" value="F:sequence-specific DNA binding"/>
    <property type="evidence" value="ECO:0007669"/>
    <property type="project" value="InterPro"/>
</dbReference>
<dbReference type="InterPro" id="IPR009057">
    <property type="entry name" value="Homeodomain-like_sf"/>
</dbReference>
<keyword evidence="6" id="KW-1185">Reference proteome</keyword>
<keyword evidence="1" id="KW-0805">Transcription regulation</keyword>
<feature type="domain" description="HTH araC/xylS-type" evidence="4">
    <location>
        <begin position="220"/>
        <end position="318"/>
    </location>
</feature>
<sequence>MKTISLLIYEDAILSSIASVMDIFNGANRYCAQAGKEPAFKLELIGEKMKNIQLQSPAQFICYKTIDEVTQTDLIMAPAFQGTPDHVLPKNKGLVDWIRDMHAGGTEVASLCLGSYFLAEAGLLSGKSCTSHWQALDDMRTRYPDINVLADKVMTDQEGLYTSGGAFVSLNLVLYLIEKFCGRDASIWVSKMFSIDMDRVNQSHFAVFQGQRRHEDEDILKTQVYIEQHFDEQLSIDQLSAMANMSKRNYIRRFKQATQNTPLEYLQRVKIEAAKKELEKNTQNITTLMFNAGYNDVKTFRQVFKRFTGLTPQEYRKKYSRSATDTSSSKKWGTLHGRMQ</sequence>
<accession>A0A847SGM0</accession>
<dbReference type="Proteomes" id="UP000552864">
    <property type="component" value="Unassembled WGS sequence"/>
</dbReference>
<evidence type="ECO:0000259" key="4">
    <source>
        <dbReference type="PROSITE" id="PS01124"/>
    </source>
</evidence>
<dbReference type="RefSeq" id="WP_168740623.1">
    <property type="nucleotide sequence ID" value="NZ_JABAHZ010000005.1"/>
</dbReference>